<dbReference type="EMBL" id="PQXO01000352">
    <property type="protein sequence ID" value="TGO85903.1"/>
    <property type="molecule type" value="Genomic_DNA"/>
</dbReference>
<comment type="caution">
    <text evidence="2">The sequence shown here is derived from an EMBL/GenBank/DDBJ whole genome shotgun (WGS) entry which is preliminary data.</text>
</comment>
<reference evidence="2 3" key="1">
    <citation type="submission" date="2017-12" db="EMBL/GenBank/DDBJ databases">
        <title>Comparative genomics of Botrytis spp.</title>
        <authorList>
            <person name="Valero-Jimenez C.A."/>
            <person name="Tapia P."/>
            <person name="Veloso J."/>
            <person name="Silva-Moreno E."/>
            <person name="Staats M."/>
            <person name="Valdes J.H."/>
            <person name="Van Kan J.A.L."/>
        </authorList>
    </citation>
    <scope>NUCLEOTIDE SEQUENCE [LARGE SCALE GENOMIC DNA]</scope>
    <source>
        <strain evidence="2 3">MUCL3349</strain>
    </source>
</reference>
<dbReference type="SUPFAM" id="SSF75304">
    <property type="entry name" value="Amidase signature (AS) enzymes"/>
    <property type="match status" value="1"/>
</dbReference>
<dbReference type="AlphaFoldDB" id="A0A4Z1KIJ2"/>
<evidence type="ECO:0000256" key="1">
    <source>
        <dbReference type="SAM" id="SignalP"/>
    </source>
</evidence>
<evidence type="ECO:0000313" key="2">
    <source>
        <dbReference type="EMBL" id="TGO85903.1"/>
    </source>
</evidence>
<accession>A0A4Z1KIJ2</accession>
<sequence>MILGVLVCALIIGSANTDLPRTKPFLSLNEAGIEDLAEGLKFREFTSVDLINASHLSTSRINDVNDVLNVVVEINPDAILIASMLDEERSMGTIRG</sequence>
<name>A0A4Z1KIJ2_9HELO</name>
<dbReference type="Gene3D" id="3.90.1300.10">
    <property type="entry name" value="Amidase signature (AS) domain"/>
    <property type="match status" value="1"/>
</dbReference>
<dbReference type="Proteomes" id="UP000297280">
    <property type="component" value="Unassembled WGS sequence"/>
</dbReference>
<evidence type="ECO:0008006" key="4">
    <source>
        <dbReference type="Google" id="ProtNLM"/>
    </source>
</evidence>
<dbReference type="STRING" id="87229.A0A4Z1KIJ2"/>
<organism evidence="2 3">
    <name type="scientific">Botrytis porri</name>
    <dbReference type="NCBI Taxonomy" id="87229"/>
    <lineage>
        <taxon>Eukaryota</taxon>
        <taxon>Fungi</taxon>
        <taxon>Dikarya</taxon>
        <taxon>Ascomycota</taxon>
        <taxon>Pezizomycotina</taxon>
        <taxon>Leotiomycetes</taxon>
        <taxon>Helotiales</taxon>
        <taxon>Sclerotiniaceae</taxon>
        <taxon>Botrytis</taxon>
    </lineage>
</organism>
<feature type="chain" id="PRO_5021335286" description="Fe/B12 periplasmic-binding domain-containing protein" evidence="1">
    <location>
        <begin position="18"/>
        <end position="96"/>
    </location>
</feature>
<protein>
    <recommendedName>
        <fullName evidence="4">Fe/B12 periplasmic-binding domain-containing protein</fullName>
    </recommendedName>
</protein>
<dbReference type="InterPro" id="IPR036928">
    <property type="entry name" value="AS_sf"/>
</dbReference>
<feature type="signal peptide" evidence="1">
    <location>
        <begin position="1"/>
        <end position="17"/>
    </location>
</feature>
<proteinExistence type="predicted"/>
<gene>
    <name evidence="2" type="ORF">BPOR_0353g00070</name>
</gene>
<keyword evidence="3" id="KW-1185">Reference proteome</keyword>
<keyword evidence="1" id="KW-0732">Signal</keyword>
<evidence type="ECO:0000313" key="3">
    <source>
        <dbReference type="Proteomes" id="UP000297280"/>
    </source>
</evidence>